<evidence type="ECO:0000256" key="2">
    <source>
        <dbReference type="ARBA" id="ARBA00022723"/>
    </source>
</evidence>
<evidence type="ECO:0000256" key="4">
    <source>
        <dbReference type="ARBA" id="ARBA00022801"/>
    </source>
</evidence>
<evidence type="ECO:0000256" key="7">
    <source>
        <dbReference type="ARBA" id="ARBA00023125"/>
    </source>
</evidence>
<dbReference type="AlphaFoldDB" id="A0A8G1A0H4"/>
<dbReference type="GO" id="GO:0004519">
    <property type="term" value="F:endonuclease activity"/>
    <property type="evidence" value="ECO:0007669"/>
    <property type="project" value="UniProtKB-UniRule"/>
</dbReference>
<reference evidence="10" key="2">
    <citation type="submission" date="2019-03" db="EMBL/GenBank/DDBJ databases">
        <authorList>
            <person name="Chen S.-C."/>
            <person name="Wu S.-Y."/>
            <person name="Lai M.-C."/>
        </authorList>
    </citation>
    <scope>NUCLEOTIDE SEQUENCE</scope>
    <source>
        <strain evidence="10">ML15</strain>
    </source>
</reference>
<keyword evidence="4 9" id="KW-0378">Hydrolase</keyword>
<keyword evidence="7 9" id="KW-0238">DNA-binding</keyword>
<evidence type="ECO:0000256" key="6">
    <source>
        <dbReference type="ARBA" id="ARBA00023118"/>
    </source>
</evidence>
<dbReference type="GO" id="GO:0003677">
    <property type="term" value="F:DNA binding"/>
    <property type="evidence" value="ECO:0007669"/>
    <property type="project" value="UniProtKB-KW"/>
</dbReference>
<keyword evidence="11" id="KW-1185">Reference proteome</keyword>
<reference evidence="10" key="1">
    <citation type="journal article" date="2005" name="Int. J. Syst. Evol. Microbiol.">
        <title>Methanofollis formosanus sp. nov., isolated from a fish pond.</title>
        <authorList>
            <person name="Wu S.Y."/>
            <person name="Chen S.C."/>
            <person name="Lai M.C."/>
        </authorList>
    </citation>
    <scope>NUCLEOTIDE SEQUENCE</scope>
    <source>
        <strain evidence="10">ML15</strain>
    </source>
</reference>
<keyword evidence="1 9" id="KW-0540">Nuclease</keyword>
<keyword evidence="3 9" id="KW-0255">Endonuclease</keyword>
<dbReference type="InterPro" id="IPR050646">
    <property type="entry name" value="Cas1"/>
</dbReference>
<comment type="subunit">
    <text evidence="9">Homodimer, forms a heterotetramer with a Cas2 homodimer.</text>
</comment>
<dbReference type="InterPro" id="IPR042206">
    <property type="entry name" value="CRISPR-assoc_Cas1_C"/>
</dbReference>
<dbReference type="KEGG" id="mfk:E2N92_01505"/>
<dbReference type="GO" id="GO:0046872">
    <property type="term" value="F:metal ion binding"/>
    <property type="evidence" value="ECO:0007669"/>
    <property type="project" value="UniProtKB-UniRule"/>
</dbReference>
<dbReference type="PANTHER" id="PTHR34353:SF2">
    <property type="entry name" value="CRISPR-ASSOCIATED ENDONUCLEASE CAS1 1"/>
    <property type="match status" value="1"/>
</dbReference>
<evidence type="ECO:0000256" key="8">
    <source>
        <dbReference type="ARBA" id="ARBA00023211"/>
    </source>
</evidence>
<comment type="function">
    <text evidence="9">CRISPR (clustered regularly interspaced short palindromic repeat), is an adaptive immune system that provides protection against mobile genetic elements (viruses, transposable elements and conjugative plasmids). CRISPR clusters contain spacers, sequences complementary to antecedent mobile elements, and target invading nucleic acids. CRISPR clusters are transcribed and processed into CRISPR RNA (crRNA). Acts as a dsDNA endonuclease. Involved in the integration of spacer DNA into the CRISPR cassette.</text>
</comment>
<dbReference type="EMBL" id="CP037968">
    <property type="protein sequence ID" value="QYZ78198.1"/>
    <property type="molecule type" value="Genomic_DNA"/>
</dbReference>
<evidence type="ECO:0000256" key="1">
    <source>
        <dbReference type="ARBA" id="ARBA00022722"/>
    </source>
</evidence>
<feature type="binding site" evidence="9">
    <location>
        <position position="240"/>
    </location>
    <ligand>
        <name>Mn(2+)</name>
        <dbReference type="ChEBI" id="CHEBI:29035"/>
    </ligand>
</feature>
<dbReference type="GO" id="GO:0016787">
    <property type="term" value="F:hydrolase activity"/>
    <property type="evidence" value="ECO:0007669"/>
    <property type="project" value="UniProtKB-KW"/>
</dbReference>
<comment type="similarity">
    <text evidence="9">Belongs to the CRISPR-associated endonuclease Cas1 family.</text>
</comment>
<protein>
    <recommendedName>
        <fullName evidence="9">CRISPR-associated endonuclease Cas1</fullName>
        <ecNumber evidence="9">3.1.-.-</ecNumber>
    </recommendedName>
</protein>
<accession>A0A8G1A0H4</accession>
<keyword evidence="2 9" id="KW-0479">Metal-binding</keyword>
<keyword evidence="8 9" id="KW-0464">Manganese</keyword>
<gene>
    <name evidence="9 10" type="primary">cas1</name>
    <name evidence="10" type="ORF">E2N92_01505</name>
</gene>
<evidence type="ECO:0000256" key="9">
    <source>
        <dbReference type="HAMAP-Rule" id="MF_01470"/>
    </source>
</evidence>
<comment type="cofactor">
    <cofactor evidence="9">
        <name>Mg(2+)</name>
        <dbReference type="ChEBI" id="CHEBI:18420"/>
    </cofactor>
    <cofactor evidence="9">
        <name>Mn(2+)</name>
        <dbReference type="ChEBI" id="CHEBI:29035"/>
    </cofactor>
</comment>
<evidence type="ECO:0000313" key="10">
    <source>
        <dbReference type="EMBL" id="QYZ78198.1"/>
    </source>
</evidence>
<dbReference type="Gene3D" id="3.100.10.20">
    <property type="entry name" value="CRISPR-associated endonuclease Cas1, N-terminal domain"/>
    <property type="match status" value="1"/>
</dbReference>
<dbReference type="InterPro" id="IPR002729">
    <property type="entry name" value="CRISPR-assoc_Cas1"/>
</dbReference>
<feature type="binding site" evidence="9">
    <location>
        <position position="175"/>
    </location>
    <ligand>
        <name>Mn(2+)</name>
        <dbReference type="ChEBI" id="CHEBI:29035"/>
    </ligand>
</feature>
<dbReference type="GO" id="GO:0043571">
    <property type="term" value="P:maintenance of CRISPR repeat elements"/>
    <property type="evidence" value="ECO:0007669"/>
    <property type="project" value="UniProtKB-UniRule"/>
</dbReference>
<keyword evidence="5 9" id="KW-0460">Magnesium</keyword>
<sequence length="344" mass="38083">MVLWRSPGGEEGMKKMHLVLNGYGTVVRRCSNRIVVECDGETEEFAVDEVEQVLIAGAATVTSGVAALAAEHGIDITVLGQDGMPVGRFVSCTPCGTGLTRKNQVLGSMGCEGYVFCAGILRAKIAHMGGLVRVLGRNRNDQGLKEEGKKIERVAEKMPGQGSLPQSAQVMRVVEAEASRRYFAALRLVIGPEVYHGIRRHRPAGDVFNASLNYGYGILYNEVERACLIAGLDPFLGYLHADRAGRRSFVYDVIEQFRQPVVDQAVITLAVRRRIRAADLDGRGYLTPDARRRVAATVIDRLTADRDLGGRVSSFSRAITENMRDVVRYLNEGRPYHPFRYRWR</sequence>
<name>A0A8G1A0H4_9EURY</name>
<evidence type="ECO:0000256" key="3">
    <source>
        <dbReference type="ARBA" id="ARBA00022759"/>
    </source>
</evidence>
<dbReference type="NCBIfam" id="TIGR00287">
    <property type="entry name" value="cas1"/>
    <property type="match status" value="1"/>
</dbReference>
<dbReference type="CDD" id="cd09634">
    <property type="entry name" value="Cas1_I-II-III"/>
    <property type="match status" value="1"/>
</dbReference>
<dbReference type="Pfam" id="PF01867">
    <property type="entry name" value="Cas_Cas1"/>
    <property type="match status" value="1"/>
</dbReference>
<feature type="binding site" evidence="9">
    <location>
        <position position="255"/>
    </location>
    <ligand>
        <name>Mn(2+)</name>
        <dbReference type="ChEBI" id="CHEBI:29035"/>
    </ligand>
</feature>
<dbReference type="HAMAP" id="MF_01470">
    <property type="entry name" value="Cas1"/>
    <property type="match status" value="1"/>
</dbReference>
<dbReference type="GO" id="GO:0051607">
    <property type="term" value="P:defense response to virus"/>
    <property type="evidence" value="ECO:0007669"/>
    <property type="project" value="UniProtKB-UniRule"/>
</dbReference>
<dbReference type="InterPro" id="IPR042211">
    <property type="entry name" value="CRISPR-assoc_Cas1_N"/>
</dbReference>
<evidence type="ECO:0000256" key="5">
    <source>
        <dbReference type="ARBA" id="ARBA00022842"/>
    </source>
</evidence>
<dbReference type="Proteomes" id="UP000826709">
    <property type="component" value="Chromosome"/>
</dbReference>
<organism evidence="10 11">
    <name type="scientific">Methanofollis formosanus</name>
    <dbReference type="NCBI Taxonomy" id="299308"/>
    <lineage>
        <taxon>Archaea</taxon>
        <taxon>Methanobacteriati</taxon>
        <taxon>Methanobacteriota</taxon>
        <taxon>Stenosarchaea group</taxon>
        <taxon>Methanomicrobia</taxon>
        <taxon>Methanomicrobiales</taxon>
        <taxon>Methanomicrobiaceae</taxon>
        <taxon>Methanofollis</taxon>
    </lineage>
</organism>
<evidence type="ECO:0000313" key="11">
    <source>
        <dbReference type="Proteomes" id="UP000826709"/>
    </source>
</evidence>
<dbReference type="PANTHER" id="PTHR34353">
    <property type="entry name" value="CRISPR-ASSOCIATED ENDONUCLEASE CAS1 1"/>
    <property type="match status" value="1"/>
</dbReference>
<dbReference type="EC" id="3.1.-.-" evidence="9"/>
<keyword evidence="6 9" id="KW-0051">Antiviral defense</keyword>
<proteinExistence type="inferred from homology"/>
<dbReference type="Gene3D" id="1.20.120.920">
    <property type="entry name" value="CRISPR-associated endonuclease Cas1, C-terminal domain"/>
    <property type="match status" value="1"/>
</dbReference>